<feature type="transmembrane region" description="Helical" evidence="1">
    <location>
        <begin position="56"/>
        <end position="81"/>
    </location>
</feature>
<dbReference type="InterPro" id="IPR007492">
    <property type="entry name" value="LytTR_DNA-bd_dom"/>
</dbReference>
<dbReference type="RefSeq" id="WP_135527491.1">
    <property type="nucleotide sequence ID" value="NZ_SRLH01000009.1"/>
</dbReference>
<dbReference type="Pfam" id="PF04397">
    <property type="entry name" value="LytTR"/>
    <property type="match status" value="1"/>
</dbReference>
<comment type="caution">
    <text evidence="3">The sequence shown here is derived from an EMBL/GenBank/DDBJ whole genome shotgun (WGS) entry which is preliminary data.</text>
</comment>
<dbReference type="AlphaFoldDB" id="A0A4Z0L3A7"/>
<dbReference type="SMART" id="SM00850">
    <property type="entry name" value="LytTR"/>
    <property type="match status" value="1"/>
</dbReference>
<evidence type="ECO:0000313" key="4">
    <source>
        <dbReference type="Proteomes" id="UP000297407"/>
    </source>
</evidence>
<dbReference type="Proteomes" id="UP000297407">
    <property type="component" value="Unassembled WGS sequence"/>
</dbReference>
<keyword evidence="1" id="KW-1133">Transmembrane helix</keyword>
<keyword evidence="1" id="KW-0472">Membrane</keyword>
<organism evidence="3 4">
    <name type="scientific">Flavobacterium humi</name>
    <dbReference type="NCBI Taxonomy" id="2562683"/>
    <lineage>
        <taxon>Bacteria</taxon>
        <taxon>Pseudomonadati</taxon>
        <taxon>Bacteroidota</taxon>
        <taxon>Flavobacteriia</taxon>
        <taxon>Flavobacteriales</taxon>
        <taxon>Flavobacteriaceae</taxon>
        <taxon>Flavobacterium</taxon>
    </lineage>
</organism>
<keyword evidence="1" id="KW-0812">Transmembrane</keyword>
<evidence type="ECO:0000259" key="2">
    <source>
        <dbReference type="SMART" id="SM00850"/>
    </source>
</evidence>
<name>A0A4Z0L3A7_9FLAO</name>
<dbReference type="EMBL" id="SRLH01000009">
    <property type="protein sequence ID" value="TGD56718.1"/>
    <property type="molecule type" value="Genomic_DNA"/>
</dbReference>
<reference evidence="3 4" key="1">
    <citation type="submission" date="2019-04" db="EMBL/GenBank/DDBJ databases">
        <title>Flavobacterium sp. strain DS2-A Genome sequencing and assembly.</title>
        <authorList>
            <person name="Kim I."/>
        </authorList>
    </citation>
    <scope>NUCLEOTIDE SEQUENCE [LARGE SCALE GENOMIC DNA]</scope>
    <source>
        <strain evidence="3 4">DS2-A</strain>
    </source>
</reference>
<feature type="transmembrane region" description="Helical" evidence="1">
    <location>
        <begin position="93"/>
        <end position="111"/>
    </location>
</feature>
<feature type="transmembrane region" description="Helical" evidence="1">
    <location>
        <begin position="24"/>
        <end position="41"/>
    </location>
</feature>
<dbReference type="GO" id="GO:0003677">
    <property type="term" value="F:DNA binding"/>
    <property type="evidence" value="ECO:0007669"/>
    <property type="project" value="InterPro"/>
</dbReference>
<dbReference type="Gene3D" id="2.40.50.1020">
    <property type="entry name" value="LytTr DNA-binding domain"/>
    <property type="match status" value="1"/>
</dbReference>
<gene>
    <name evidence="3" type="ORF">E4635_14850</name>
</gene>
<evidence type="ECO:0000313" key="3">
    <source>
        <dbReference type="EMBL" id="TGD56718.1"/>
    </source>
</evidence>
<keyword evidence="4" id="KW-1185">Reference proteome</keyword>
<accession>A0A4Z0L3A7</accession>
<evidence type="ECO:0000256" key="1">
    <source>
        <dbReference type="SAM" id="Phobius"/>
    </source>
</evidence>
<dbReference type="OrthoDB" id="1118393at2"/>
<proteinExistence type="predicted"/>
<feature type="domain" description="HTH LytTR-type" evidence="2">
    <location>
        <begin position="188"/>
        <end position="290"/>
    </location>
</feature>
<protein>
    <submittedName>
        <fullName evidence="3">LytTR family transcriptional regulator</fullName>
    </submittedName>
</protein>
<sequence>MKNKSPFPAFLEQPYPYYYEGKKLVQIMGMIFSIALLFNYLLQPFDVNVSEQKMDYFWVCFIHSVNPLLVLLCLSFLYNLFPKITDHWKIRKEVVFILLLVVFTGISQFLIREIIYKNPLNWSWHYFREEVLNAFIAGLFLGPIVILINGNRQQAKNQLKASHISELLADTKETHPNTTLLIETEVKSEKFTFDSNTFVYAKAEGNYTDIYLKKEQGVQKLTKRISLKNLEAQLQQFPYIIKTHRSILINKDYIENVSGNAQGYKVTLQDCPDTIPVSRNYIQSFDSETASR</sequence>
<feature type="transmembrane region" description="Helical" evidence="1">
    <location>
        <begin position="131"/>
        <end position="150"/>
    </location>
</feature>